<keyword evidence="7" id="KW-1185">Reference proteome</keyword>
<gene>
    <name evidence="6" type="ORF">SAMN02745911_1973</name>
</gene>
<evidence type="ECO:0000256" key="2">
    <source>
        <dbReference type="ARBA" id="ARBA00022692"/>
    </source>
</evidence>
<feature type="transmembrane region" description="Helical" evidence="5">
    <location>
        <begin position="61"/>
        <end position="80"/>
    </location>
</feature>
<comment type="caution">
    <text evidence="6">The sequence shown here is derived from an EMBL/GenBank/DDBJ whole genome shotgun (WGS) entry which is preliminary data.</text>
</comment>
<dbReference type="HAMAP" id="MF_01514">
    <property type="entry name" value="UPF0314"/>
    <property type="match status" value="1"/>
</dbReference>
<dbReference type="EMBL" id="FQZC01000002">
    <property type="protein sequence ID" value="SHJ19303.1"/>
    <property type="molecule type" value="Genomic_DNA"/>
</dbReference>
<name>A0ABY1IHX3_9HYPH</name>
<evidence type="ECO:0000256" key="5">
    <source>
        <dbReference type="HAMAP-Rule" id="MF_01514"/>
    </source>
</evidence>
<evidence type="ECO:0000256" key="3">
    <source>
        <dbReference type="ARBA" id="ARBA00022989"/>
    </source>
</evidence>
<dbReference type="Pfam" id="PF10755">
    <property type="entry name" value="DUF2585"/>
    <property type="match status" value="1"/>
</dbReference>
<feature type="transmembrane region" description="Helical" evidence="5">
    <location>
        <begin position="149"/>
        <end position="167"/>
    </location>
</feature>
<keyword evidence="4 5" id="KW-0472">Membrane</keyword>
<reference evidence="6 7" key="1">
    <citation type="submission" date="2016-11" db="EMBL/GenBank/DDBJ databases">
        <authorList>
            <person name="Varghese N."/>
            <person name="Submissions S."/>
        </authorList>
    </citation>
    <scope>NUCLEOTIDE SEQUENCE [LARGE SCALE GENOMIC DNA]</scope>
    <source>
        <strain evidence="6 7">DSM 21988</strain>
    </source>
</reference>
<evidence type="ECO:0000256" key="1">
    <source>
        <dbReference type="ARBA" id="ARBA00022475"/>
    </source>
</evidence>
<accession>A0ABY1IHX3</accession>
<dbReference type="InterPro" id="IPR019691">
    <property type="entry name" value="DUF2585"/>
</dbReference>
<evidence type="ECO:0000313" key="7">
    <source>
        <dbReference type="Proteomes" id="UP000184290"/>
    </source>
</evidence>
<organism evidence="6 7">
    <name type="scientific">Aureimonas altamirensis DSM 21988</name>
    <dbReference type="NCBI Taxonomy" id="1121026"/>
    <lineage>
        <taxon>Bacteria</taxon>
        <taxon>Pseudomonadati</taxon>
        <taxon>Pseudomonadota</taxon>
        <taxon>Alphaproteobacteria</taxon>
        <taxon>Hyphomicrobiales</taxon>
        <taxon>Aurantimonadaceae</taxon>
        <taxon>Aureimonas</taxon>
    </lineage>
</organism>
<evidence type="ECO:0000256" key="4">
    <source>
        <dbReference type="ARBA" id="ARBA00023136"/>
    </source>
</evidence>
<dbReference type="NCBIfam" id="NF002099">
    <property type="entry name" value="PRK00944.1"/>
    <property type="match status" value="1"/>
</dbReference>
<comment type="subcellular location">
    <subcellularLocation>
        <location evidence="5">Cell membrane</location>
        <topology evidence="5">Multi-pass membrane protein</topology>
    </subcellularLocation>
</comment>
<proteinExistence type="inferred from homology"/>
<comment type="similarity">
    <text evidence="5">Belongs to the UPF0314 family.</text>
</comment>
<protein>
    <recommendedName>
        <fullName evidence="5">UPF0314 protein SAMN02745911_1973</fullName>
    </recommendedName>
</protein>
<feature type="transmembrane region" description="Helical" evidence="5">
    <location>
        <begin position="12"/>
        <end position="31"/>
    </location>
</feature>
<evidence type="ECO:0000313" key="6">
    <source>
        <dbReference type="EMBL" id="SHJ19303.1"/>
    </source>
</evidence>
<sequence>MAMEGTRRIHGRWWLATLGVVIAAAAILLTMGRVPICECGTVRLWHGAVASSENSQHLSDWYSPSHLIHGFIFYWFLWLISRNKSMGWRLFIATIIEAGWEIVENTDAVIARYRDSTIALDYFGDSVLNSVSDIGFMIVGFLLAWRLPVWVTVAIAVFFELFTGYMIRDNLTLNVIMLVWPQDWIRAWQGGA</sequence>
<keyword evidence="1 5" id="KW-1003">Cell membrane</keyword>
<dbReference type="Proteomes" id="UP000184290">
    <property type="component" value="Unassembled WGS sequence"/>
</dbReference>
<keyword evidence="2 5" id="KW-0812">Transmembrane</keyword>
<keyword evidence="3 5" id="KW-1133">Transmembrane helix</keyword>